<dbReference type="CDD" id="cd00740">
    <property type="entry name" value="MeTr"/>
    <property type="match status" value="1"/>
</dbReference>
<dbReference type="SUPFAM" id="SSF82282">
    <property type="entry name" value="Homocysteine S-methyltransferase"/>
    <property type="match status" value="1"/>
</dbReference>
<dbReference type="SUPFAM" id="SSF51717">
    <property type="entry name" value="Dihydropteroate synthetase-like"/>
    <property type="match status" value="1"/>
</dbReference>
<feature type="domain" description="Pterin-binding" evidence="26">
    <location>
        <begin position="363"/>
        <end position="624"/>
    </location>
</feature>
<comment type="pathway">
    <text evidence="4 21">Amino-acid biosynthesis; L-methionine biosynthesis via de novo pathway; L-methionine from L-homocysteine (MetH route): step 1/1.</text>
</comment>
<comment type="function">
    <text evidence="18 21">Catalyzes the transfer of a methyl group from methyl-cobalamin to homocysteine, yielding enzyme-bound cob(I)alamin and methionine. Subsequently, remethylates the cofactor using methyltetrahydrofolate.</text>
</comment>
<evidence type="ECO:0000256" key="18">
    <source>
        <dbReference type="ARBA" id="ARBA00025552"/>
    </source>
</evidence>
<feature type="domain" description="Hcy-binding" evidence="25">
    <location>
        <begin position="8"/>
        <end position="332"/>
    </location>
</feature>
<proteinExistence type="inferred from homology"/>
<feature type="binding site" evidence="23">
    <location>
        <position position="873"/>
    </location>
    <ligand>
        <name>methylcob(III)alamin</name>
        <dbReference type="ChEBI" id="CHEBI:28115"/>
    </ligand>
</feature>
<evidence type="ECO:0000256" key="4">
    <source>
        <dbReference type="ARBA" id="ARBA00005178"/>
    </source>
</evidence>
<feature type="binding site" evidence="22 24">
    <location>
        <position position="318"/>
    </location>
    <ligand>
        <name>Zn(2+)</name>
        <dbReference type="ChEBI" id="CHEBI:29105"/>
    </ligand>
</feature>
<dbReference type="Gene3D" id="3.40.50.280">
    <property type="entry name" value="Cobalamin-binding domain"/>
    <property type="match status" value="1"/>
</dbReference>
<dbReference type="Pfam" id="PF00809">
    <property type="entry name" value="Pterin_bind"/>
    <property type="match status" value="1"/>
</dbReference>
<evidence type="ECO:0000256" key="24">
    <source>
        <dbReference type="PROSITE-ProRule" id="PRU00333"/>
    </source>
</evidence>
<evidence type="ECO:0000256" key="21">
    <source>
        <dbReference type="PIRNR" id="PIRNR000381"/>
    </source>
</evidence>
<dbReference type="InterPro" id="IPR033706">
    <property type="entry name" value="Met_synthase_B12-bd"/>
</dbReference>
<gene>
    <name evidence="30" type="ORF">SAMN04488075_1551</name>
</gene>
<keyword evidence="16 21" id="KW-0486">Methionine biosynthesis</keyword>
<comment type="similarity">
    <text evidence="5">Belongs to the vitamin-B12 dependent methionine synthase family.</text>
</comment>
<name>A0A1H6LFK7_9RHOB</name>
<dbReference type="PROSITE" id="PS50972">
    <property type="entry name" value="PTERIN_BINDING"/>
    <property type="match status" value="1"/>
</dbReference>
<keyword evidence="10 21" id="KW-0846">Cobalamin</keyword>
<evidence type="ECO:0000259" key="28">
    <source>
        <dbReference type="PROSITE" id="PS51332"/>
    </source>
</evidence>
<feature type="binding site" evidence="23">
    <location>
        <position position="820"/>
    </location>
    <ligand>
        <name>methylcob(III)alamin</name>
        <dbReference type="ChEBI" id="CHEBI:28115"/>
    </ligand>
</feature>
<dbReference type="GO" id="GO:0046653">
    <property type="term" value="P:tetrahydrofolate metabolic process"/>
    <property type="evidence" value="ECO:0007669"/>
    <property type="project" value="TreeGrafter"/>
</dbReference>
<evidence type="ECO:0000256" key="22">
    <source>
        <dbReference type="PIRSR" id="PIRSR000381-1"/>
    </source>
</evidence>
<comment type="domain">
    <text evidence="21">Modular enzyme with four functionally distinct domains. The isolated Hcy-binding domain catalyzes methyl transfer from free methylcobalamin to homocysteine. The Hcy-binding domain in association with the pterin-binding domain catalyzes the methylation of cob(I)alamin by methyltetrahydrofolate and the methylation of homocysteine. The B12-binding domain binds the cofactor. The AdoMet activation domain binds S-adenosyl-L-methionine. Under aerobic conditions cob(I)alamin can be converted to inactive cob(II)alamin. Reductive methylation by S-adenosyl-L-methionine and flavodoxin regenerates methylcobalamin.</text>
</comment>
<dbReference type="AlphaFoldDB" id="A0A1H6LFK7"/>
<comment type="catalytic activity">
    <reaction evidence="1 21">
        <text>(6S)-5-methyl-5,6,7,8-tetrahydrofolate + L-homocysteine = (6S)-5,6,7,8-tetrahydrofolate + L-methionine</text>
        <dbReference type="Rhea" id="RHEA:11172"/>
        <dbReference type="ChEBI" id="CHEBI:18608"/>
        <dbReference type="ChEBI" id="CHEBI:57453"/>
        <dbReference type="ChEBI" id="CHEBI:57844"/>
        <dbReference type="ChEBI" id="CHEBI:58199"/>
        <dbReference type="EC" id="2.1.1.13"/>
    </reaction>
</comment>
<keyword evidence="14" id="KW-0677">Repeat</keyword>
<dbReference type="Gene3D" id="3.20.20.20">
    <property type="entry name" value="Dihydropteroate synthase-like"/>
    <property type="match status" value="1"/>
</dbReference>
<evidence type="ECO:0000256" key="10">
    <source>
        <dbReference type="ARBA" id="ARBA00022628"/>
    </source>
</evidence>
<evidence type="ECO:0000256" key="16">
    <source>
        <dbReference type="ARBA" id="ARBA00023167"/>
    </source>
</evidence>
<evidence type="ECO:0000313" key="31">
    <source>
        <dbReference type="Proteomes" id="UP000199125"/>
    </source>
</evidence>
<dbReference type="FunFam" id="3.40.50.280:FF:000001">
    <property type="entry name" value="Methionine synthase"/>
    <property type="match status" value="1"/>
</dbReference>
<keyword evidence="8 21" id="KW-0489">Methyltransferase</keyword>
<feature type="binding site" evidence="22 24">
    <location>
        <position position="317"/>
    </location>
    <ligand>
        <name>Zn(2+)</name>
        <dbReference type="ChEBI" id="CHEBI:29105"/>
    </ligand>
</feature>
<keyword evidence="13 21" id="KW-0479">Metal-binding</keyword>
<dbReference type="Gene3D" id="1.10.288.10">
    <property type="entry name" value="Cobalamin-dependent Methionine Synthase, domain 2"/>
    <property type="match status" value="1"/>
</dbReference>
<dbReference type="Pfam" id="PF02574">
    <property type="entry name" value="S-methyl_trans"/>
    <property type="match status" value="1"/>
</dbReference>
<evidence type="ECO:0000256" key="8">
    <source>
        <dbReference type="ARBA" id="ARBA00022603"/>
    </source>
</evidence>
<dbReference type="FunFam" id="3.20.20.20:FF:000002">
    <property type="entry name" value="Methionine synthase"/>
    <property type="match status" value="1"/>
</dbReference>
<dbReference type="Proteomes" id="UP000199125">
    <property type="component" value="Unassembled WGS sequence"/>
</dbReference>
<feature type="binding site" evidence="23">
    <location>
        <position position="816"/>
    </location>
    <ligand>
        <name>methylcob(III)alamin</name>
        <dbReference type="ChEBI" id="CHEBI:28115"/>
    </ligand>
</feature>
<dbReference type="RefSeq" id="WP_090846978.1">
    <property type="nucleotide sequence ID" value="NZ_FNXG01000002.1"/>
</dbReference>
<dbReference type="FunFam" id="3.20.20.330:FF:000001">
    <property type="entry name" value="Methionine synthase"/>
    <property type="match status" value="1"/>
</dbReference>
<dbReference type="InterPro" id="IPR050554">
    <property type="entry name" value="Met_Synthase/Corrinoid"/>
</dbReference>
<dbReference type="Pfam" id="PF02965">
    <property type="entry name" value="Met_synt_B12"/>
    <property type="match status" value="1"/>
</dbReference>
<comment type="cofactor">
    <cofactor evidence="3 21 22">
        <name>methylcob(III)alamin</name>
        <dbReference type="ChEBI" id="CHEBI:28115"/>
    </cofactor>
</comment>
<dbReference type="SUPFAM" id="SSF56507">
    <property type="entry name" value="Methionine synthase activation domain-like"/>
    <property type="match status" value="1"/>
</dbReference>
<dbReference type="STRING" id="65735.SAMN04488075_1551"/>
<organism evidence="30 31">
    <name type="scientific">Paracoccus alkenifer</name>
    <dbReference type="NCBI Taxonomy" id="65735"/>
    <lineage>
        <taxon>Bacteria</taxon>
        <taxon>Pseudomonadati</taxon>
        <taxon>Pseudomonadota</taxon>
        <taxon>Alphaproteobacteria</taxon>
        <taxon>Rhodobacterales</taxon>
        <taxon>Paracoccaceae</taxon>
        <taxon>Paracoccus</taxon>
    </lineage>
</organism>
<dbReference type="Pfam" id="PF02310">
    <property type="entry name" value="B12-binding"/>
    <property type="match status" value="1"/>
</dbReference>
<dbReference type="SUPFAM" id="SSF47644">
    <property type="entry name" value="Methionine synthase domain"/>
    <property type="match status" value="1"/>
</dbReference>
<dbReference type="EMBL" id="FNXG01000002">
    <property type="protein sequence ID" value="SEH87313.1"/>
    <property type="molecule type" value="Genomic_DNA"/>
</dbReference>
<keyword evidence="9 21" id="KW-0028">Amino-acid biosynthesis</keyword>
<keyword evidence="15 21" id="KW-0862">Zinc</keyword>
<dbReference type="GO" id="GO:0050667">
    <property type="term" value="P:homocysteine metabolic process"/>
    <property type="evidence" value="ECO:0007669"/>
    <property type="project" value="TreeGrafter"/>
</dbReference>
<evidence type="ECO:0000259" key="27">
    <source>
        <dbReference type="PROSITE" id="PS50974"/>
    </source>
</evidence>
<evidence type="ECO:0000256" key="7">
    <source>
        <dbReference type="ARBA" id="ARBA00013998"/>
    </source>
</evidence>
<dbReference type="InterPro" id="IPR003759">
    <property type="entry name" value="Cbl-bd_cap"/>
</dbReference>
<reference evidence="31" key="1">
    <citation type="submission" date="2016-10" db="EMBL/GenBank/DDBJ databases">
        <authorList>
            <person name="Varghese N."/>
            <person name="Submissions S."/>
        </authorList>
    </citation>
    <scope>NUCLEOTIDE SEQUENCE [LARGE SCALE GENOMIC DNA]</scope>
    <source>
        <strain evidence="31">DSM 11593</strain>
    </source>
</reference>
<feature type="binding site" evidence="23">
    <location>
        <position position="704"/>
    </location>
    <ligand>
        <name>methylcob(III)alamin</name>
        <dbReference type="ChEBI" id="CHEBI:28115"/>
    </ligand>
</feature>
<keyword evidence="11 21" id="KW-0808">Transferase</keyword>
<accession>A0A1H6LFK7</accession>
<sequence length="1244" mass="134939">MPTLSPVFDAIRAAAAQRILILDGAMGTQIQQLGLSEDDFTGHGSGCGCHIHSNHPQKGNNDLLTLTQPEAIEEIHYRYALAGADIVETNTFSSTTIAQADYGMESQVFELNRQGAILARRALDRATAQDGRPRWVAGALGPTNRTASLSPDVNNPGFRAITFDQLRVAYAEQIRGLIAGGADLILIETIFDTLNAKAAIFAADEVFQDTGLILPLMISGTITDLSGRTLSGQTPTAFWHSIRHARPLTVGLNCALGADAMRPHLVELSDIADTLTCAYPNAGLPNEMGLYDETPELMAAQIGGFAAEGLVNIVGGCCGSTPEHIAAIVDAVAAHPPRRIPEIAPQLRLSGLEPFIKTDAIPFVNVGERTNVTGSARFRKLITAGDFPAALEVARDQVENGAQILDVNMDEGLIDSVAAMTTFLNLIAAEPDIARVPLMIDSSKWEVIEAGLKCTQGKPVVNSISLKEGEEQFLHHARLCRRYGAAVVVMAFDETGQADTENRKVEICSRAYDLLVNTVGFPPEDIIFDPNVFAVATGIEEHDNYGVDFIGATARIRQGLPHAHVSGGVSNLSFSFRGNEPVREAMHAVFLYHAIQAGMDMGIVNAGQLIVYDQIDPALREACEDVVLNRIPAGEGTATERLLDLAQRFKGEGGAKAREKDLSWREYPVDKRLEHALVNGITEYITEDTEEARLAAARPLHVIEGPLMAGMNVVGDLFGAGKMFLPQVVKSARVMKQAVAHLLPFMEEEKSDGGSSSAGKVLMATVKGDVHDIGKNIVGVVLACNNYEIIDLGVMVPAQKILETARAEKVDIIGLSGLITPSLDEMVHVASEMEREGFDIPLLIGGATTSRVHTAVKINPRYHKGQTVYVTDASRAVGVVSNLLSDGKSSFVSDVRKEYEDVANRYNRGDDNRPRLSIEDARANSVKPDWSAYQATPPQFTGTLVLPDWDLAEIARYIDWTPFFQTWEMKGVYPRILDDPKQGEAARALFADAQAMLAQIIDGRWLTPRAVIGFWPANRVGDDIRLWTGDDRATPLATLHTLRQQVIKREGRPNVALADFMAPEGQQDWIGGFVVTAGDEMAQVQAFKDANDDFSAILLQALADRFAEALAELVHERVRRDYWGYAPDETFAPQELAAEPYRGIRPAPGYPAQPDHTEKRTLFALLDATAATGVELTDAMAMWPGSSVSGLYLAHPDAYYFGVAKVEADQVADYAARKGMTLAEAERWLAPLLNYTPGAVIAAE</sequence>
<feature type="binding site" description="axial binding residue" evidence="22">
    <location>
        <position position="771"/>
    </location>
    <ligand>
        <name>methylcob(III)alamin</name>
        <dbReference type="ChEBI" id="CHEBI:28115"/>
    </ligand>
    <ligandPart>
        <name>Co</name>
        <dbReference type="ChEBI" id="CHEBI:27638"/>
    </ligandPart>
</feature>
<evidence type="ECO:0000256" key="12">
    <source>
        <dbReference type="ARBA" id="ARBA00022691"/>
    </source>
</evidence>
<dbReference type="Gene3D" id="3.20.20.330">
    <property type="entry name" value="Homocysteine-binding-like domain"/>
    <property type="match status" value="1"/>
</dbReference>
<feature type="binding site" evidence="23">
    <location>
        <position position="959"/>
    </location>
    <ligand>
        <name>S-adenosyl-L-methionine</name>
        <dbReference type="ChEBI" id="CHEBI:59789"/>
    </ligand>
</feature>
<dbReference type="Pfam" id="PF02607">
    <property type="entry name" value="B12-binding_2"/>
    <property type="match status" value="1"/>
</dbReference>
<dbReference type="PROSITE" id="PS51337">
    <property type="entry name" value="B12_BINDING_NTER"/>
    <property type="match status" value="1"/>
</dbReference>
<dbReference type="NCBIfam" id="NF007024">
    <property type="entry name" value="PRK09490.1"/>
    <property type="match status" value="1"/>
</dbReference>
<dbReference type="SUPFAM" id="SSF52242">
    <property type="entry name" value="Cobalamin (vitamin B12)-binding domain"/>
    <property type="match status" value="1"/>
</dbReference>
<evidence type="ECO:0000256" key="5">
    <source>
        <dbReference type="ARBA" id="ARBA00010398"/>
    </source>
</evidence>
<dbReference type="EC" id="2.1.1.13" evidence="6 20"/>
<dbReference type="CDD" id="cd02069">
    <property type="entry name" value="methionine_synthase_B12_BD"/>
    <property type="match status" value="1"/>
</dbReference>
<dbReference type="InterPro" id="IPR011822">
    <property type="entry name" value="MetH"/>
</dbReference>
<dbReference type="OrthoDB" id="9803687at2"/>
<dbReference type="InterPro" id="IPR036594">
    <property type="entry name" value="Meth_synthase_dom"/>
</dbReference>
<dbReference type="PROSITE" id="PS51332">
    <property type="entry name" value="B12_BINDING"/>
    <property type="match status" value="1"/>
</dbReference>
<dbReference type="InterPro" id="IPR036724">
    <property type="entry name" value="Cobalamin-bd_sf"/>
</dbReference>
<dbReference type="InterPro" id="IPR036589">
    <property type="entry name" value="HCY_dom_sf"/>
</dbReference>
<dbReference type="InterPro" id="IPR006158">
    <property type="entry name" value="Cobalamin-bd"/>
</dbReference>
<evidence type="ECO:0000259" key="26">
    <source>
        <dbReference type="PROSITE" id="PS50972"/>
    </source>
</evidence>
<evidence type="ECO:0000256" key="13">
    <source>
        <dbReference type="ARBA" id="ARBA00022723"/>
    </source>
</evidence>
<dbReference type="InterPro" id="IPR003726">
    <property type="entry name" value="HCY_dom"/>
</dbReference>
<dbReference type="Gene3D" id="1.10.1240.10">
    <property type="entry name" value="Methionine synthase domain"/>
    <property type="match status" value="1"/>
</dbReference>
<evidence type="ECO:0000259" key="25">
    <source>
        <dbReference type="PROSITE" id="PS50970"/>
    </source>
</evidence>
<evidence type="ECO:0000256" key="3">
    <source>
        <dbReference type="ARBA" id="ARBA00001956"/>
    </source>
</evidence>
<protein>
    <recommendedName>
        <fullName evidence="7 20">Methionine synthase</fullName>
        <ecNumber evidence="6 20">2.1.1.13</ecNumber>
    </recommendedName>
    <alternativeName>
        <fullName evidence="19 21">5-methyltetrahydrofolate--homocysteine methyltransferase</fullName>
    </alternativeName>
</protein>
<evidence type="ECO:0000256" key="1">
    <source>
        <dbReference type="ARBA" id="ARBA00001700"/>
    </source>
</evidence>
<feature type="binding site" evidence="22 24">
    <location>
        <position position="254"/>
    </location>
    <ligand>
        <name>Zn(2+)</name>
        <dbReference type="ChEBI" id="CHEBI:29105"/>
    </ligand>
</feature>
<dbReference type="NCBIfam" id="TIGR02082">
    <property type="entry name" value="metH"/>
    <property type="match status" value="1"/>
</dbReference>
<evidence type="ECO:0000256" key="2">
    <source>
        <dbReference type="ARBA" id="ARBA00001947"/>
    </source>
</evidence>
<dbReference type="FunFam" id="1.10.1240.10:FF:000001">
    <property type="entry name" value="Methionine synthase"/>
    <property type="match status" value="1"/>
</dbReference>
<dbReference type="PIRSF" id="PIRSF000381">
    <property type="entry name" value="MetH"/>
    <property type="match status" value="1"/>
</dbReference>
<evidence type="ECO:0000259" key="29">
    <source>
        <dbReference type="PROSITE" id="PS51337"/>
    </source>
</evidence>
<dbReference type="GO" id="GO:0031419">
    <property type="term" value="F:cobalamin binding"/>
    <property type="evidence" value="ECO:0007669"/>
    <property type="project" value="UniProtKB-UniRule"/>
</dbReference>
<keyword evidence="17 21" id="KW-0170">Cobalt</keyword>
<dbReference type="SMART" id="SM01018">
    <property type="entry name" value="B12-binding_2"/>
    <property type="match status" value="1"/>
</dbReference>
<dbReference type="InterPro" id="IPR011005">
    <property type="entry name" value="Dihydropteroate_synth-like_sf"/>
</dbReference>
<dbReference type="GO" id="GO:0008270">
    <property type="term" value="F:zinc ion binding"/>
    <property type="evidence" value="ECO:0007669"/>
    <property type="project" value="UniProtKB-UniRule"/>
</dbReference>
<evidence type="ECO:0000313" key="30">
    <source>
        <dbReference type="EMBL" id="SEH87313.1"/>
    </source>
</evidence>
<dbReference type="InterPro" id="IPR000489">
    <property type="entry name" value="Pterin-binding_dom"/>
</dbReference>
<comment type="cofactor">
    <cofactor evidence="2 21 24">
        <name>Zn(2+)</name>
        <dbReference type="ChEBI" id="CHEBI:29105"/>
    </cofactor>
</comment>
<evidence type="ECO:0000256" key="11">
    <source>
        <dbReference type="ARBA" id="ARBA00022679"/>
    </source>
</evidence>
<evidence type="ECO:0000256" key="23">
    <source>
        <dbReference type="PIRSR" id="PIRSR000381-2"/>
    </source>
</evidence>
<dbReference type="InterPro" id="IPR004223">
    <property type="entry name" value="VitB12-dep_Met_synth_activ_dom"/>
</dbReference>
<feature type="binding site" evidence="23">
    <location>
        <begin position="1200"/>
        <end position="1201"/>
    </location>
    <ligand>
        <name>S-adenosyl-L-methionine</name>
        <dbReference type="ChEBI" id="CHEBI:59789"/>
    </ligand>
</feature>
<dbReference type="GO" id="GO:0005829">
    <property type="term" value="C:cytosol"/>
    <property type="evidence" value="ECO:0007669"/>
    <property type="project" value="TreeGrafter"/>
</dbReference>
<feature type="domain" description="AdoMet activation" evidence="27">
    <location>
        <begin position="909"/>
        <end position="1238"/>
    </location>
</feature>
<dbReference type="Gene3D" id="3.10.196.10">
    <property type="entry name" value="Vitamin B12-dependent methionine synthase, activation domain"/>
    <property type="match status" value="1"/>
</dbReference>
<dbReference type="GO" id="GO:0008705">
    <property type="term" value="F:methionine synthase activity"/>
    <property type="evidence" value="ECO:0007669"/>
    <property type="project" value="UniProtKB-UniRule"/>
</dbReference>
<dbReference type="PROSITE" id="PS50970">
    <property type="entry name" value="HCY"/>
    <property type="match status" value="1"/>
</dbReference>
<dbReference type="PROSITE" id="PS50974">
    <property type="entry name" value="ADOMET_ACTIVATION"/>
    <property type="match status" value="1"/>
</dbReference>
<dbReference type="InterPro" id="IPR037010">
    <property type="entry name" value="VitB12-dep_Met_synth_activ_sf"/>
</dbReference>
<evidence type="ECO:0000256" key="19">
    <source>
        <dbReference type="ARBA" id="ARBA00031040"/>
    </source>
</evidence>
<evidence type="ECO:0000256" key="9">
    <source>
        <dbReference type="ARBA" id="ARBA00022605"/>
    </source>
</evidence>
<dbReference type="UniPathway" id="UPA00051">
    <property type="reaction ID" value="UER00081"/>
</dbReference>
<evidence type="ECO:0000256" key="20">
    <source>
        <dbReference type="NCBIfam" id="TIGR02082"/>
    </source>
</evidence>
<dbReference type="GO" id="GO:0032259">
    <property type="term" value="P:methylation"/>
    <property type="evidence" value="ECO:0007669"/>
    <property type="project" value="UniProtKB-KW"/>
</dbReference>
<keyword evidence="31" id="KW-1185">Reference proteome</keyword>
<evidence type="ECO:0000256" key="14">
    <source>
        <dbReference type="ARBA" id="ARBA00022737"/>
    </source>
</evidence>
<feature type="binding site" evidence="23">
    <location>
        <position position="1145"/>
    </location>
    <ligand>
        <name>S-adenosyl-L-methionine</name>
        <dbReference type="ChEBI" id="CHEBI:59789"/>
    </ligand>
</feature>
<evidence type="ECO:0000256" key="17">
    <source>
        <dbReference type="ARBA" id="ARBA00023285"/>
    </source>
</evidence>
<dbReference type="PANTHER" id="PTHR45833">
    <property type="entry name" value="METHIONINE SYNTHASE"/>
    <property type="match status" value="1"/>
</dbReference>
<keyword evidence="12 21" id="KW-0949">S-adenosyl-L-methionine</keyword>
<feature type="domain" description="B12-binding N-terminal" evidence="29">
    <location>
        <begin position="660"/>
        <end position="754"/>
    </location>
</feature>
<feature type="binding site" evidence="23">
    <location>
        <begin position="768"/>
        <end position="772"/>
    </location>
    <ligand>
        <name>methylcob(III)alamin</name>
        <dbReference type="ChEBI" id="CHEBI:28115"/>
    </ligand>
</feature>
<evidence type="ECO:0000256" key="15">
    <source>
        <dbReference type="ARBA" id="ARBA00022833"/>
    </source>
</evidence>
<dbReference type="PANTHER" id="PTHR45833:SF1">
    <property type="entry name" value="METHIONINE SYNTHASE"/>
    <property type="match status" value="1"/>
</dbReference>
<evidence type="ECO:0000256" key="6">
    <source>
        <dbReference type="ARBA" id="ARBA00012032"/>
    </source>
</evidence>
<feature type="domain" description="B12-binding" evidence="28">
    <location>
        <begin position="758"/>
        <end position="894"/>
    </location>
</feature>